<proteinExistence type="predicted"/>
<protein>
    <submittedName>
        <fullName evidence="2">Ketohexokinase</fullName>
    </submittedName>
</protein>
<evidence type="ECO:0000313" key="2">
    <source>
        <dbReference type="EMBL" id="KAJ6262931.1"/>
    </source>
</evidence>
<reference evidence="2" key="1">
    <citation type="submission" date="2023-01" db="EMBL/GenBank/DDBJ databases">
        <title>The chitinases involved in constricting ring structure development in the nematode-trapping fungus Drechslerella dactyloides.</title>
        <authorList>
            <person name="Wang R."/>
            <person name="Zhang L."/>
            <person name="Tang P."/>
            <person name="Li S."/>
            <person name="Liang L."/>
        </authorList>
    </citation>
    <scope>NUCLEOTIDE SEQUENCE</scope>
    <source>
        <strain evidence="2">YMF1.00031</strain>
    </source>
</reference>
<evidence type="ECO:0000313" key="3">
    <source>
        <dbReference type="Proteomes" id="UP001221413"/>
    </source>
</evidence>
<dbReference type="InterPro" id="IPR011611">
    <property type="entry name" value="PfkB_dom"/>
</dbReference>
<keyword evidence="3" id="KW-1185">Reference proteome</keyword>
<dbReference type="SUPFAM" id="SSF53613">
    <property type="entry name" value="Ribokinase-like"/>
    <property type="match status" value="1"/>
</dbReference>
<organism evidence="2 3">
    <name type="scientific">Drechslerella dactyloides</name>
    <name type="common">Nematode-trapping fungus</name>
    <name type="synonym">Arthrobotrys dactyloides</name>
    <dbReference type="NCBI Taxonomy" id="74499"/>
    <lineage>
        <taxon>Eukaryota</taxon>
        <taxon>Fungi</taxon>
        <taxon>Dikarya</taxon>
        <taxon>Ascomycota</taxon>
        <taxon>Pezizomycotina</taxon>
        <taxon>Orbiliomycetes</taxon>
        <taxon>Orbiliales</taxon>
        <taxon>Orbiliaceae</taxon>
        <taxon>Drechslerella</taxon>
    </lineage>
</organism>
<dbReference type="Pfam" id="PF00294">
    <property type="entry name" value="PfkB"/>
    <property type="match status" value="1"/>
</dbReference>
<dbReference type="Proteomes" id="UP001221413">
    <property type="component" value="Unassembled WGS sequence"/>
</dbReference>
<dbReference type="PANTHER" id="PTHR42774:SF3">
    <property type="entry name" value="KETOHEXOKINASE"/>
    <property type="match status" value="1"/>
</dbReference>
<gene>
    <name evidence="2" type="ORF">Dda_1489</name>
</gene>
<dbReference type="Gene3D" id="3.40.1190.20">
    <property type="match status" value="1"/>
</dbReference>
<dbReference type="PANTHER" id="PTHR42774">
    <property type="entry name" value="PHOSPHOTRANSFERASE SYSTEM TRANSPORT PROTEIN"/>
    <property type="match status" value="1"/>
</dbReference>
<comment type="caution">
    <text evidence="2">The sequence shown here is derived from an EMBL/GenBank/DDBJ whole genome shotgun (WGS) entry which is preliminary data.</text>
</comment>
<evidence type="ECO:0000259" key="1">
    <source>
        <dbReference type="Pfam" id="PF00294"/>
    </source>
</evidence>
<dbReference type="InterPro" id="IPR052562">
    <property type="entry name" value="Ketohexokinase-related"/>
</dbReference>
<feature type="domain" description="Carbohydrate kinase PfkB" evidence="1">
    <location>
        <begin position="254"/>
        <end position="351"/>
    </location>
</feature>
<sequence>MDSNRASNESSGFSLLALGALYRDIIIKVPSFPAEDAKQSAVSEQVRVGGNVSNTLSVLSQVVAPGTQLLYATVVGGPEGIWRPLIAALEVKGITVLYEVREGENEVTPTAYIFESQSTGSRTIISHQLIRPLRSPEVKTLLFTHFLPKSALFETHAYDEMLLHVWSGQSDFFPSWLHFEGRECFTAEGVIDDFISRPEYKVTPCAISVELEMFGRPGLDRLARMADVLFVAEGYAREYLEDVTKRSWKSAEKAQLAQTFASCFKAGAKRGAVALMTVGAAGAYVFGFRKDAEVLHIPAPSVPATEIVETTGAGDTFIGAAIYAMGYKRYDAVKAARIAVNVATAKCMQVGYDKLGTVDGGFGKLETTDDPLDGVISARSSVGPDVRRMEELL</sequence>
<dbReference type="AlphaFoldDB" id="A0AAD6NKN7"/>
<dbReference type="EMBL" id="JAQGDS010000002">
    <property type="protein sequence ID" value="KAJ6262931.1"/>
    <property type="molecule type" value="Genomic_DNA"/>
</dbReference>
<name>A0AAD6NKN7_DREDA</name>
<accession>A0AAD6NKN7</accession>
<dbReference type="InterPro" id="IPR029056">
    <property type="entry name" value="Ribokinase-like"/>
</dbReference>